<protein>
    <recommendedName>
        <fullName evidence="3">WXG100 family type VII secretion target</fullName>
    </recommendedName>
</protein>
<evidence type="ECO:0000313" key="2">
    <source>
        <dbReference type="Proteomes" id="UP000321798"/>
    </source>
</evidence>
<dbReference type="Gene3D" id="1.10.287.1060">
    <property type="entry name" value="ESAT-6-like"/>
    <property type="match status" value="1"/>
</dbReference>
<sequence length="107" mass="10787">MAADTSMEVGAQALAASRVRQAVPEVLEAIDALSRAVGAAIPGFRGASAAALTEALDAWFTAAADLPPCLHAWADALVAVDTTAAEAEARQADTFLALTGRLGGLPQ</sequence>
<reference evidence="1 2" key="1">
    <citation type="submission" date="2019-07" db="EMBL/GenBank/DDBJ databases">
        <title>Whole genome shotgun sequence of Cellulomonas soli NBRC 109434.</title>
        <authorList>
            <person name="Hosoyama A."/>
            <person name="Uohara A."/>
            <person name="Ohji S."/>
            <person name="Ichikawa N."/>
        </authorList>
    </citation>
    <scope>NUCLEOTIDE SEQUENCE [LARGE SCALE GENOMIC DNA]</scope>
    <source>
        <strain evidence="1 2">NBRC 109434</strain>
    </source>
</reference>
<proteinExistence type="predicted"/>
<gene>
    <name evidence="1" type="ORF">CSO01_25250</name>
</gene>
<accession>A0A512PF28</accession>
<organism evidence="1 2">
    <name type="scientific">Cellulomonas soli</name>
    <dbReference type="NCBI Taxonomy" id="931535"/>
    <lineage>
        <taxon>Bacteria</taxon>
        <taxon>Bacillati</taxon>
        <taxon>Actinomycetota</taxon>
        <taxon>Actinomycetes</taxon>
        <taxon>Micrococcales</taxon>
        <taxon>Cellulomonadaceae</taxon>
        <taxon>Cellulomonas</taxon>
    </lineage>
</organism>
<dbReference type="EMBL" id="BKAL01000008">
    <property type="protein sequence ID" value="GEP69810.1"/>
    <property type="molecule type" value="Genomic_DNA"/>
</dbReference>
<dbReference type="RefSeq" id="WP_146953551.1">
    <property type="nucleotide sequence ID" value="NZ_BAABBJ010000001.1"/>
</dbReference>
<dbReference type="InterPro" id="IPR036689">
    <property type="entry name" value="ESAT-6-like_sf"/>
</dbReference>
<dbReference type="Proteomes" id="UP000321798">
    <property type="component" value="Unassembled WGS sequence"/>
</dbReference>
<name>A0A512PF28_9CELL</name>
<evidence type="ECO:0000313" key="1">
    <source>
        <dbReference type="EMBL" id="GEP69810.1"/>
    </source>
</evidence>
<comment type="caution">
    <text evidence="1">The sequence shown here is derived from an EMBL/GenBank/DDBJ whole genome shotgun (WGS) entry which is preliminary data.</text>
</comment>
<dbReference type="AlphaFoldDB" id="A0A512PF28"/>
<evidence type="ECO:0008006" key="3">
    <source>
        <dbReference type="Google" id="ProtNLM"/>
    </source>
</evidence>
<dbReference type="SUPFAM" id="SSF140453">
    <property type="entry name" value="EsxAB dimer-like"/>
    <property type="match status" value="1"/>
</dbReference>
<keyword evidence="2" id="KW-1185">Reference proteome</keyword>